<dbReference type="EMBL" id="CM001217">
    <property type="protein sequence ID" value="KEH44377.1"/>
    <property type="molecule type" value="Genomic_DNA"/>
</dbReference>
<dbReference type="HOGENOM" id="CLU_310229_0_0_1"/>
<dbReference type="EnsemblPlants" id="KEH44377">
    <property type="protein sequence ID" value="KEH44377"/>
    <property type="gene ID" value="MTR_1g112820"/>
</dbReference>
<evidence type="ECO:0000256" key="2">
    <source>
        <dbReference type="ARBA" id="ARBA00005439"/>
    </source>
</evidence>
<dbReference type="NCBIfam" id="TIGR00168">
    <property type="entry name" value="infC"/>
    <property type="match status" value="1"/>
</dbReference>
<dbReference type="InterPro" id="IPR002110">
    <property type="entry name" value="Ankyrin_rpt"/>
</dbReference>
<feature type="region of interest" description="Disordered" evidence="6">
    <location>
        <begin position="723"/>
        <end position="776"/>
    </location>
</feature>
<evidence type="ECO:0000256" key="1">
    <source>
        <dbReference type="ARBA" id="ARBA00004413"/>
    </source>
</evidence>
<feature type="compositionally biased region" description="Low complexity" evidence="6">
    <location>
        <begin position="913"/>
        <end position="928"/>
    </location>
</feature>
<dbReference type="InterPro" id="IPR036770">
    <property type="entry name" value="Ankyrin_rpt-contain_sf"/>
</dbReference>
<sequence length="949" mass="107924">MPYSHSLFHNTRPINVSPIVLNSVRCYAAPVQFQPKHKNEDHDTDEPQLNDQIKDEYVKPVEDDADNKHHHNTTATQLENAKNRNRNFNISPPSEFLAMSSEIEVVEEVQYGDQQSTPSSFAGGVAEDRLQKDVYIATAYEDLEKLRRLVEQEGCLVTEPDATGYYALQWAALNNQTSVAKYIIDHDLLLKEGAQLNSADKDGYQTIHVAAQYDQTSFLYHIVSKWNADPDVLDNDGRSPLHWAACKGFSDLIRLLLFLDVHRGRIDKEGFTALHWAAIKGNLQACILLVHAGKNKDLVVTDNTGLTPVQLASDKNHREIVFFLENYQRRLERRLDSDSPLGNIYKCSTKDPGNIRMNGHDTQNIKDNEPLLQYKINNPALLAGNCCIGKKNKRDFFAFLVLETSAMLVTGVVCLKRLAHSRLMQASNISSNLTTNEMINHERYSYLKGPDGRFRNPYDHGIKKNCSDFLINGYNEDLEIGNSKLKAACFQFRRCYTHLSHASLSNSTPKTCPTVMPNPHSLFHDRPTIFLNSVRFYAVPVQFQVKPKNEEDDTDGPRLNDQIKARQVRLVVDGEHSIVSRFEALERARKLKLDLVEVDKNSTPPVCKIMDYHKEMYKKKENFKERAKSKSEMTMKKECKEVRFSEKTESKDLKMKSDMVRKLMEKGYRVKVKATGNADQAMLDAISRLSALIEDVCVVESGPHLAKKDAYIIVRHLKYGPAKKGAKKSQDAVRMDSKAEEGDVEPLTTNSSNSVETPDTLTNSINDGNDSVSPPVVENRYKKANYRVENKFQSNAQAPPDVTENRYKQAEPRNRYQHENRFQPNAQVPPVVTENRYIQAEPRNRYQQTTPNTSPGTRDANRWIENKVQSNAQVPPVAVENRYIKAVPRNRYQQTAPNTSPGTRDANRWTPSNLNNTRNVHVNNFNPNTESTNQAIDKPNGPQTVQRNR</sequence>
<dbReference type="Gene3D" id="3.30.110.10">
    <property type="entry name" value="Translation initiation factor 3 (IF-3), C-terminal domain"/>
    <property type="match status" value="1"/>
</dbReference>
<feature type="repeat" description="ANK" evidence="5">
    <location>
        <begin position="236"/>
        <end position="257"/>
    </location>
</feature>
<protein>
    <submittedName>
        <fullName evidence="8">Translation initiation factor IF-3</fullName>
    </submittedName>
</protein>
<evidence type="ECO:0000313" key="10">
    <source>
        <dbReference type="Proteomes" id="UP000002051"/>
    </source>
</evidence>
<dbReference type="SUPFAM" id="SSF54364">
    <property type="entry name" value="Translation initiation factor IF3, N-terminal domain"/>
    <property type="match status" value="1"/>
</dbReference>
<dbReference type="AlphaFoldDB" id="A0A072VRK3"/>
<comment type="subcellular location">
    <subcellularLocation>
        <location evidence="1">Cell membrane</location>
        <topology evidence="1">Peripheral membrane protein</topology>
        <orientation evidence="1">Cytoplasmic side</orientation>
    </subcellularLocation>
</comment>
<keyword evidence="4" id="KW-0648">Protein biosynthesis</keyword>
<dbReference type="PANTHER" id="PTHR10938">
    <property type="entry name" value="TRANSLATION INITIATION FACTOR IF-3"/>
    <property type="match status" value="1"/>
</dbReference>
<evidence type="ECO:0000256" key="5">
    <source>
        <dbReference type="PROSITE-ProRule" id="PRU00023"/>
    </source>
</evidence>
<dbReference type="InterPro" id="IPR019814">
    <property type="entry name" value="Translation_initiation_fac_3_N"/>
</dbReference>
<dbReference type="GO" id="GO:0032790">
    <property type="term" value="P:ribosome disassembly"/>
    <property type="evidence" value="ECO:0000318"/>
    <property type="project" value="GO_Central"/>
</dbReference>
<feature type="repeat" description="ANK" evidence="5">
    <location>
        <begin position="269"/>
        <end position="301"/>
    </location>
</feature>
<name>A0A072VRK3_MEDTR</name>
<evidence type="ECO:0000256" key="4">
    <source>
        <dbReference type="ARBA" id="ARBA00022917"/>
    </source>
</evidence>
<reference evidence="8 10" key="2">
    <citation type="journal article" date="2014" name="BMC Genomics">
        <title>An improved genome release (version Mt4.0) for the model legume Medicago truncatula.</title>
        <authorList>
            <person name="Tang H."/>
            <person name="Krishnakumar V."/>
            <person name="Bidwell S."/>
            <person name="Rosen B."/>
            <person name="Chan A."/>
            <person name="Zhou S."/>
            <person name="Gentzbittel L."/>
            <person name="Childs K.L."/>
            <person name="Yandell M."/>
            <person name="Gundlach H."/>
            <person name="Mayer K.F."/>
            <person name="Schwartz D.C."/>
            <person name="Town C.D."/>
        </authorList>
    </citation>
    <scope>GENOME REANNOTATION</scope>
    <source>
        <strain evidence="8">A17</strain>
        <strain evidence="9 10">cv. Jemalong A17</strain>
    </source>
</reference>
<dbReference type="STRING" id="3880.A0A072VRK3"/>
<dbReference type="Pfam" id="PF12796">
    <property type="entry name" value="Ank_2"/>
    <property type="match status" value="1"/>
</dbReference>
<dbReference type="Gene3D" id="1.25.40.20">
    <property type="entry name" value="Ankyrin repeat-containing domain"/>
    <property type="match status" value="2"/>
</dbReference>
<dbReference type="Pfam" id="PF05198">
    <property type="entry name" value="IF3_N"/>
    <property type="match status" value="1"/>
</dbReference>
<dbReference type="PANTHER" id="PTHR10938:SF4">
    <property type="entry name" value="TRANSLATION INITIATION FACTOR IF3-1, MITOCHONDRIAL"/>
    <property type="match status" value="1"/>
</dbReference>
<dbReference type="PROSITE" id="PS50297">
    <property type="entry name" value="ANK_REP_REGION"/>
    <property type="match status" value="2"/>
</dbReference>
<evidence type="ECO:0000256" key="6">
    <source>
        <dbReference type="SAM" id="MobiDB-lite"/>
    </source>
</evidence>
<feature type="compositionally biased region" description="Polar residues" evidence="6">
    <location>
        <begin position="747"/>
        <end position="772"/>
    </location>
</feature>
<evidence type="ECO:0000313" key="8">
    <source>
        <dbReference type="EMBL" id="KEH44377.1"/>
    </source>
</evidence>
<feature type="region of interest" description="Disordered" evidence="6">
    <location>
        <begin position="888"/>
        <end position="949"/>
    </location>
</feature>
<feature type="region of interest" description="Disordered" evidence="6">
    <location>
        <begin position="63"/>
        <end position="87"/>
    </location>
</feature>
<feature type="compositionally biased region" description="Polar residues" evidence="6">
    <location>
        <begin position="891"/>
        <end position="902"/>
    </location>
</feature>
<dbReference type="InterPro" id="IPR036788">
    <property type="entry name" value="T_IF-3_C_sf"/>
</dbReference>
<dbReference type="InterPro" id="IPR001288">
    <property type="entry name" value="Translation_initiation_fac_3"/>
</dbReference>
<comment type="similarity">
    <text evidence="2">Belongs to the IF-3 family.</text>
</comment>
<gene>
    <name evidence="8" type="ordered locus">MTR_1g112820</name>
</gene>
<evidence type="ECO:0000256" key="3">
    <source>
        <dbReference type="ARBA" id="ARBA00022540"/>
    </source>
</evidence>
<reference evidence="9" key="3">
    <citation type="submission" date="2015-04" db="UniProtKB">
        <authorList>
            <consortium name="EnsemblPlants"/>
        </authorList>
    </citation>
    <scope>IDENTIFICATION</scope>
    <source>
        <strain evidence="9">cv. Jemalong A17</strain>
    </source>
</reference>
<keyword evidence="10" id="KW-1185">Reference proteome</keyword>
<reference evidence="8 10" key="1">
    <citation type="journal article" date="2011" name="Nature">
        <title>The Medicago genome provides insight into the evolution of rhizobial symbioses.</title>
        <authorList>
            <person name="Young N.D."/>
            <person name="Debelle F."/>
            <person name="Oldroyd G.E."/>
            <person name="Geurts R."/>
            <person name="Cannon S.B."/>
            <person name="Udvardi M.K."/>
            <person name="Benedito V.A."/>
            <person name="Mayer K.F."/>
            <person name="Gouzy J."/>
            <person name="Schoof H."/>
            <person name="Van de Peer Y."/>
            <person name="Proost S."/>
            <person name="Cook D.R."/>
            <person name="Meyers B.C."/>
            <person name="Spannagl M."/>
            <person name="Cheung F."/>
            <person name="De Mita S."/>
            <person name="Krishnakumar V."/>
            <person name="Gundlach H."/>
            <person name="Zhou S."/>
            <person name="Mudge J."/>
            <person name="Bharti A.K."/>
            <person name="Murray J.D."/>
            <person name="Naoumkina M.A."/>
            <person name="Rosen B."/>
            <person name="Silverstein K.A."/>
            <person name="Tang H."/>
            <person name="Rombauts S."/>
            <person name="Zhao P.X."/>
            <person name="Zhou P."/>
            <person name="Barbe V."/>
            <person name="Bardou P."/>
            <person name="Bechner M."/>
            <person name="Bellec A."/>
            <person name="Berger A."/>
            <person name="Berges H."/>
            <person name="Bidwell S."/>
            <person name="Bisseling T."/>
            <person name="Choisne N."/>
            <person name="Couloux A."/>
            <person name="Denny R."/>
            <person name="Deshpande S."/>
            <person name="Dai X."/>
            <person name="Doyle J.J."/>
            <person name="Dudez A.M."/>
            <person name="Farmer A.D."/>
            <person name="Fouteau S."/>
            <person name="Franken C."/>
            <person name="Gibelin C."/>
            <person name="Gish J."/>
            <person name="Goldstein S."/>
            <person name="Gonzalez A.J."/>
            <person name="Green P.J."/>
            <person name="Hallab A."/>
            <person name="Hartog M."/>
            <person name="Hua A."/>
            <person name="Humphray S.J."/>
            <person name="Jeong D.H."/>
            <person name="Jing Y."/>
            <person name="Jocker A."/>
            <person name="Kenton S.M."/>
            <person name="Kim D.J."/>
            <person name="Klee K."/>
            <person name="Lai H."/>
            <person name="Lang C."/>
            <person name="Lin S."/>
            <person name="Macmil S.L."/>
            <person name="Magdelenat G."/>
            <person name="Matthews L."/>
            <person name="McCorrison J."/>
            <person name="Monaghan E.L."/>
            <person name="Mun J.H."/>
            <person name="Najar F.Z."/>
            <person name="Nicholson C."/>
            <person name="Noirot C."/>
            <person name="O'Bleness M."/>
            <person name="Paule C.R."/>
            <person name="Poulain J."/>
            <person name="Prion F."/>
            <person name="Qin B."/>
            <person name="Qu C."/>
            <person name="Retzel E.F."/>
            <person name="Riddle C."/>
            <person name="Sallet E."/>
            <person name="Samain S."/>
            <person name="Samson N."/>
            <person name="Sanders I."/>
            <person name="Saurat O."/>
            <person name="Scarpelli C."/>
            <person name="Schiex T."/>
            <person name="Segurens B."/>
            <person name="Severin A.J."/>
            <person name="Sherrier D.J."/>
            <person name="Shi R."/>
            <person name="Sims S."/>
            <person name="Singer S.R."/>
            <person name="Sinharoy S."/>
            <person name="Sterck L."/>
            <person name="Viollet A."/>
            <person name="Wang B.B."/>
            <person name="Wang K."/>
            <person name="Wang M."/>
            <person name="Wang X."/>
            <person name="Warfsmann J."/>
            <person name="Weissenbach J."/>
            <person name="White D.D."/>
            <person name="White J.D."/>
            <person name="Wiley G.B."/>
            <person name="Wincker P."/>
            <person name="Xing Y."/>
            <person name="Yang L."/>
            <person name="Yao Z."/>
            <person name="Ying F."/>
            <person name="Zhai J."/>
            <person name="Zhou L."/>
            <person name="Zuber A."/>
            <person name="Denarie J."/>
            <person name="Dixon R.A."/>
            <person name="May G.D."/>
            <person name="Schwartz D.C."/>
            <person name="Rogers J."/>
            <person name="Quetier F."/>
            <person name="Town C.D."/>
            <person name="Roe B.A."/>
        </authorList>
    </citation>
    <scope>NUCLEOTIDE SEQUENCE [LARGE SCALE GENOMIC DNA]</scope>
    <source>
        <strain evidence="8">A17</strain>
        <strain evidence="9 10">cv. Jemalong A17</strain>
    </source>
</reference>
<evidence type="ECO:0000313" key="9">
    <source>
        <dbReference type="EnsemblPlants" id="KEH44377"/>
    </source>
</evidence>
<dbReference type="GO" id="GO:0005886">
    <property type="term" value="C:plasma membrane"/>
    <property type="evidence" value="ECO:0007669"/>
    <property type="project" value="UniProtKB-SubCell"/>
</dbReference>
<dbReference type="SMART" id="SM00248">
    <property type="entry name" value="ANK"/>
    <property type="match status" value="5"/>
</dbReference>
<dbReference type="PROSITE" id="PS50088">
    <property type="entry name" value="ANK_REPEAT"/>
    <property type="match status" value="2"/>
</dbReference>
<dbReference type="SUPFAM" id="SSF55200">
    <property type="entry name" value="Translation initiation factor IF3, C-terminal domain"/>
    <property type="match status" value="1"/>
</dbReference>
<dbReference type="SUPFAM" id="SSF48403">
    <property type="entry name" value="Ankyrin repeat"/>
    <property type="match status" value="1"/>
</dbReference>
<evidence type="ECO:0000259" key="7">
    <source>
        <dbReference type="Pfam" id="PF05198"/>
    </source>
</evidence>
<feature type="domain" description="Translation initiation factor 3 N-terminal" evidence="7">
    <location>
        <begin position="560"/>
        <end position="625"/>
    </location>
</feature>
<organism evidence="8 10">
    <name type="scientific">Medicago truncatula</name>
    <name type="common">Barrel medic</name>
    <name type="synonym">Medicago tribuloides</name>
    <dbReference type="NCBI Taxonomy" id="3880"/>
    <lineage>
        <taxon>Eukaryota</taxon>
        <taxon>Viridiplantae</taxon>
        <taxon>Streptophyta</taxon>
        <taxon>Embryophyta</taxon>
        <taxon>Tracheophyta</taxon>
        <taxon>Spermatophyta</taxon>
        <taxon>Magnoliopsida</taxon>
        <taxon>eudicotyledons</taxon>
        <taxon>Gunneridae</taxon>
        <taxon>Pentapetalae</taxon>
        <taxon>rosids</taxon>
        <taxon>fabids</taxon>
        <taxon>Fabales</taxon>
        <taxon>Fabaceae</taxon>
        <taxon>Papilionoideae</taxon>
        <taxon>50 kb inversion clade</taxon>
        <taxon>NPAAA clade</taxon>
        <taxon>Hologalegina</taxon>
        <taxon>IRL clade</taxon>
        <taxon>Trifolieae</taxon>
        <taxon>Medicago</taxon>
    </lineage>
</organism>
<feature type="compositionally biased region" description="Basic and acidic residues" evidence="6">
    <location>
        <begin position="728"/>
        <end position="741"/>
    </location>
</feature>
<dbReference type="InterPro" id="IPR036787">
    <property type="entry name" value="T_IF-3_N_sf"/>
</dbReference>
<accession>A0A072VRK3</accession>
<dbReference type="GO" id="GO:0003743">
    <property type="term" value="F:translation initiation factor activity"/>
    <property type="evidence" value="ECO:0000318"/>
    <property type="project" value="GO_Central"/>
</dbReference>
<keyword evidence="3 8" id="KW-0396">Initiation factor</keyword>
<keyword evidence="5" id="KW-0040">ANK repeat</keyword>
<dbReference type="Proteomes" id="UP000002051">
    <property type="component" value="Unassembled WGS sequence"/>
</dbReference>
<dbReference type="Gene3D" id="3.10.20.80">
    <property type="entry name" value="Translation initiation factor 3 (IF-3), N-terminal domain"/>
    <property type="match status" value="1"/>
</dbReference>
<feature type="compositionally biased region" description="Polar residues" evidence="6">
    <location>
        <begin position="929"/>
        <end position="949"/>
    </location>
</feature>
<feature type="compositionally biased region" description="Polar residues" evidence="6">
    <location>
        <begin position="73"/>
        <end position="87"/>
    </location>
</feature>
<dbReference type="GO" id="GO:0043022">
    <property type="term" value="F:ribosome binding"/>
    <property type="evidence" value="ECO:0000318"/>
    <property type="project" value="GO_Central"/>
</dbReference>
<proteinExistence type="inferred from homology"/>